<sequence>MSNNEPRLGIPRNDGQLSIILNKGGARSGSGKKRLGLTKKTSLTLTEDIWKKIESYCKEHKISQSEALRNMINHYFEK</sequence>
<evidence type="ECO:0008006" key="3">
    <source>
        <dbReference type="Google" id="ProtNLM"/>
    </source>
</evidence>
<dbReference type="EMBL" id="JBHSMI010000056">
    <property type="protein sequence ID" value="MFC5406566.1"/>
    <property type="molecule type" value="Genomic_DNA"/>
</dbReference>
<proteinExistence type="predicted"/>
<accession>A0ABW0HZC1</accession>
<comment type="caution">
    <text evidence="1">The sequence shown here is derived from an EMBL/GenBank/DDBJ whole genome shotgun (WGS) entry which is preliminary data.</text>
</comment>
<organism evidence="1 2">
    <name type="scientific">Cohnella soli</name>
    <dbReference type="NCBI Taxonomy" id="425005"/>
    <lineage>
        <taxon>Bacteria</taxon>
        <taxon>Bacillati</taxon>
        <taxon>Bacillota</taxon>
        <taxon>Bacilli</taxon>
        <taxon>Bacillales</taxon>
        <taxon>Paenibacillaceae</taxon>
        <taxon>Cohnella</taxon>
    </lineage>
</organism>
<evidence type="ECO:0000313" key="2">
    <source>
        <dbReference type="Proteomes" id="UP001596113"/>
    </source>
</evidence>
<evidence type="ECO:0000313" key="1">
    <source>
        <dbReference type="EMBL" id="MFC5406566.1"/>
    </source>
</evidence>
<dbReference type="SUPFAM" id="SSF47598">
    <property type="entry name" value="Ribbon-helix-helix"/>
    <property type="match status" value="1"/>
</dbReference>
<reference evidence="2" key="1">
    <citation type="journal article" date="2019" name="Int. J. Syst. Evol. Microbiol.">
        <title>The Global Catalogue of Microorganisms (GCM) 10K type strain sequencing project: providing services to taxonomists for standard genome sequencing and annotation.</title>
        <authorList>
            <consortium name="The Broad Institute Genomics Platform"/>
            <consortium name="The Broad Institute Genome Sequencing Center for Infectious Disease"/>
            <person name="Wu L."/>
            <person name="Ma J."/>
        </authorList>
    </citation>
    <scope>NUCLEOTIDE SEQUENCE [LARGE SCALE GENOMIC DNA]</scope>
    <source>
        <strain evidence="2">CGMCC 1.18575</strain>
    </source>
</reference>
<dbReference type="Proteomes" id="UP001596113">
    <property type="component" value="Unassembled WGS sequence"/>
</dbReference>
<dbReference type="RefSeq" id="WP_378138664.1">
    <property type="nucleotide sequence ID" value="NZ_JBHSMI010000056.1"/>
</dbReference>
<keyword evidence="2" id="KW-1185">Reference proteome</keyword>
<dbReference type="InterPro" id="IPR013321">
    <property type="entry name" value="Arc_rbn_hlx_hlx"/>
</dbReference>
<dbReference type="InterPro" id="IPR010985">
    <property type="entry name" value="Ribbon_hlx_hlx"/>
</dbReference>
<name>A0ABW0HZC1_9BACL</name>
<protein>
    <recommendedName>
        <fullName evidence="3">Ribbon-helix-helix protein CopG domain-containing protein</fullName>
    </recommendedName>
</protein>
<dbReference type="Gene3D" id="1.10.1220.10">
    <property type="entry name" value="Met repressor-like"/>
    <property type="match status" value="1"/>
</dbReference>
<gene>
    <name evidence="1" type="ORF">ACFPOF_27860</name>
</gene>